<comment type="similarity">
    <text evidence="1">Belongs to the UDP-glucose/GDP-mannose dehydrogenase family.</text>
</comment>
<dbReference type="InterPro" id="IPR014027">
    <property type="entry name" value="UDP-Glc/GDP-Man_DH_C"/>
</dbReference>
<dbReference type="PANTHER" id="PTHR43491">
    <property type="entry name" value="UDP-N-ACETYL-D-MANNOSAMINE DEHYDROGENASE"/>
    <property type="match status" value="1"/>
</dbReference>
<dbReference type="InterPro" id="IPR017476">
    <property type="entry name" value="UDP-Glc/GDP-Man"/>
</dbReference>
<dbReference type="InterPro" id="IPR028359">
    <property type="entry name" value="UDP_ManNAc/GlcNAc_DH"/>
</dbReference>
<name>A0A485M8A5_9ZZZZ</name>
<dbReference type="SUPFAM" id="SSF52413">
    <property type="entry name" value="UDP-glucose/GDP-mannose dehydrogenase C-terminal domain"/>
    <property type="match status" value="1"/>
</dbReference>
<dbReference type="AlphaFoldDB" id="A0A485M8A5"/>
<dbReference type="NCBIfam" id="TIGR03026">
    <property type="entry name" value="NDP-sugDHase"/>
    <property type="match status" value="1"/>
</dbReference>
<dbReference type="Pfam" id="PF00984">
    <property type="entry name" value="UDPG_MGDP_dh"/>
    <property type="match status" value="1"/>
</dbReference>
<dbReference type="PIRSF" id="PIRSF000124">
    <property type="entry name" value="UDPglc_GDPman_dh"/>
    <property type="match status" value="1"/>
</dbReference>
<organism evidence="5">
    <name type="scientific">anaerobic digester metagenome</name>
    <dbReference type="NCBI Taxonomy" id="1263854"/>
    <lineage>
        <taxon>unclassified sequences</taxon>
        <taxon>metagenomes</taxon>
        <taxon>ecological metagenomes</taxon>
    </lineage>
</organism>
<dbReference type="InterPro" id="IPR008927">
    <property type="entry name" value="6-PGluconate_DH-like_C_sf"/>
</dbReference>
<evidence type="ECO:0000313" key="5">
    <source>
        <dbReference type="EMBL" id="VFU18370.1"/>
    </source>
</evidence>
<dbReference type="GO" id="GO:0016616">
    <property type="term" value="F:oxidoreductase activity, acting on the CH-OH group of donors, NAD or NADP as acceptor"/>
    <property type="evidence" value="ECO:0007669"/>
    <property type="project" value="InterPro"/>
</dbReference>
<sequence length="418" mass="47123">MEHRIGIIGLGYVGLPLAVEFGKKYTTIGFDINEKRINELRSSFDRTREMDREELNRARFLTYTTDENELKPCNIYIVTVPTPIDIFNRPDITLLLKASETVGRVISPGDIVIYESTVYPGATEEDCVPVIERVSGLTYNQDFFCGYSPERINPGDKKHRLTTIKKVTSGSTPEVAEIVDSLYASIIEAGTHRAPSIRVAEAAKVIENAQRDINIAFINELSMIFARMGIRTKDVLEAARTKWNFLSFEPGLVGGHCIGVDPYYLTHKAESLGYIPQIILAGRRLNDGMGRYVATQLIKMMVKKAHRITDSNVLVMGITFKENCPDIRNSKVIDIIRQLKDFACNIDIFDPFADPDEVKHEYGLDIITSEAGLRPQYEGIMVAVSHDEFRQIDINKYKAPGCVVYDVKNVYSDSDEYL</sequence>
<evidence type="ECO:0000256" key="1">
    <source>
        <dbReference type="ARBA" id="ARBA00006601"/>
    </source>
</evidence>
<dbReference type="PANTHER" id="PTHR43491:SF2">
    <property type="entry name" value="UDP-N-ACETYL-D-MANNOSAMINE DEHYDROGENASE"/>
    <property type="match status" value="1"/>
</dbReference>
<protein>
    <submittedName>
        <fullName evidence="5">Vi polysaccharide biosynthesis protein VipA/TviB</fullName>
        <ecNumber evidence="5">1.1.1.-</ecNumber>
    </submittedName>
</protein>
<dbReference type="SUPFAM" id="SSF48179">
    <property type="entry name" value="6-phosphogluconate dehydrogenase C-terminal domain-like"/>
    <property type="match status" value="1"/>
</dbReference>
<keyword evidence="3" id="KW-0520">NAD</keyword>
<evidence type="ECO:0000259" key="4">
    <source>
        <dbReference type="SMART" id="SM00984"/>
    </source>
</evidence>
<reference evidence="5" key="1">
    <citation type="submission" date="2019-03" db="EMBL/GenBank/DDBJ databases">
        <authorList>
            <person name="Hao L."/>
        </authorList>
    </citation>
    <scope>NUCLEOTIDE SEQUENCE</scope>
</reference>
<proteinExistence type="inferred from homology"/>
<dbReference type="SMART" id="SM00984">
    <property type="entry name" value="UDPG_MGDP_dh_C"/>
    <property type="match status" value="1"/>
</dbReference>
<dbReference type="PIRSF" id="PIRSF500136">
    <property type="entry name" value="UDP_ManNAc_DH"/>
    <property type="match status" value="1"/>
</dbReference>
<dbReference type="GO" id="GO:0016628">
    <property type="term" value="F:oxidoreductase activity, acting on the CH-CH group of donors, NAD or NADP as acceptor"/>
    <property type="evidence" value="ECO:0007669"/>
    <property type="project" value="InterPro"/>
</dbReference>
<dbReference type="Pfam" id="PF03720">
    <property type="entry name" value="UDPG_MGDP_dh_C"/>
    <property type="match status" value="1"/>
</dbReference>
<keyword evidence="2 5" id="KW-0560">Oxidoreductase</keyword>
<dbReference type="InterPro" id="IPR036220">
    <property type="entry name" value="UDP-Glc/GDP-Man_DH_C_sf"/>
</dbReference>
<dbReference type="Pfam" id="PF03721">
    <property type="entry name" value="UDPG_MGDP_dh_N"/>
    <property type="match status" value="1"/>
</dbReference>
<dbReference type="InterPro" id="IPR014026">
    <property type="entry name" value="UDP-Glc/GDP-Man_DH_dimer"/>
</dbReference>
<dbReference type="GO" id="GO:0051287">
    <property type="term" value="F:NAD binding"/>
    <property type="evidence" value="ECO:0007669"/>
    <property type="project" value="InterPro"/>
</dbReference>
<dbReference type="EC" id="1.1.1.-" evidence="5"/>
<evidence type="ECO:0000256" key="2">
    <source>
        <dbReference type="ARBA" id="ARBA00023002"/>
    </source>
</evidence>
<dbReference type="InterPro" id="IPR036291">
    <property type="entry name" value="NAD(P)-bd_dom_sf"/>
</dbReference>
<dbReference type="InterPro" id="IPR001732">
    <property type="entry name" value="UDP-Glc/GDP-Man_DH_N"/>
</dbReference>
<gene>
    <name evidence="5" type="primary">vipA</name>
    <name evidence="5" type="ORF">SCFA_820003</name>
</gene>
<dbReference type="SUPFAM" id="SSF51735">
    <property type="entry name" value="NAD(P)-binding Rossmann-fold domains"/>
    <property type="match status" value="1"/>
</dbReference>
<evidence type="ECO:0000256" key="3">
    <source>
        <dbReference type="ARBA" id="ARBA00023027"/>
    </source>
</evidence>
<dbReference type="Gene3D" id="3.40.50.720">
    <property type="entry name" value="NAD(P)-binding Rossmann-like Domain"/>
    <property type="match status" value="2"/>
</dbReference>
<accession>A0A485M8A5</accession>
<feature type="domain" description="UDP-glucose/GDP-mannose dehydrogenase C-terminal" evidence="4">
    <location>
        <begin position="314"/>
        <end position="413"/>
    </location>
</feature>
<dbReference type="GO" id="GO:0000271">
    <property type="term" value="P:polysaccharide biosynthetic process"/>
    <property type="evidence" value="ECO:0007669"/>
    <property type="project" value="InterPro"/>
</dbReference>
<dbReference type="EMBL" id="CAADRM010000150">
    <property type="protein sequence ID" value="VFU18370.1"/>
    <property type="molecule type" value="Genomic_DNA"/>
</dbReference>